<dbReference type="KEGG" id="vg:65109266"/>
<dbReference type="RefSeq" id="YP_010091734.1">
    <property type="nucleotide sequence ID" value="NC_055726.1"/>
</dbReference>
<feature type="transmembrane region" description="Helical" evidence="1">
    <location>
        <begin position="12"/>
        <end position="34"/>
    </location>
</feature>
<organism evidence="2 3">
    <name type="scientific">Cronobacter phage Pet-CM3-4</name>
    <dbReference type="NCBI Taxonomy" id="1892569"/>
    <lineage>
        <taxon>Viruses</taxon>
        <taxon>Duplodnaviria</taxon>
        <taxon>Heunggongvirae</taxon>
        <taxon>Uroviricota</taxon>
        <taxon>Caudoviricetes</taxon>
        <taxon>Pantevenvirales</taxon>
        <taxon>Straboviridae</taxon>
        <taxon>Tevenvirinae</taxon>
        <taxon>Karamvirus</taxon>
        <taxon>Karamvirus petcm34</taxon>
    </lineage>
</organism>
<dbReference type="GeneID" id="65109266"/>
<reference evidence="3" key="1">
    <citation type="submission" date="2016-09" db="EMBL/GenBank/DDBJ databases">
        <authorList>
            <person name="Kajsik M."/>
        </authorList>
    </citation>
    <scope>NUCLEOTIDE SEQUENCE [LARGE SCALE GENOMIC DNA]</scope>
</reference>
<keyword evidence="1" id="KW-0812">Transmembrane</keyword>
<evidence type="ECO:0000313" key="2">
    <source>
        <dbReference type="EMBL" id="SCN45812.1"/>
    </source>
</evidence>
<protein>
    <submittedName>
        <fullName evidence="2">Uncharacterized protein</fullName>
    </submittedName>
</protein>
<accession>A0A1D3RKM6</accession>
<sequence>MIKTLFRGFNDAGSYDGFGWVVCTIIICFMFTMLDGFGMYWGLYFFSPLYGEQLLYVGWMAGILTPFYWIGKWLFYLGQVQRGTFDQKREWKLFKRKSKPKEIPAGEDALNFIQGIRGTR</sequence>
<name>A0A1D3RKM6_9CAUD</name>
<dbReference type="EMBL" id="LT614807">
    <property type="protein sequence ID" value="SCN45812.1"/>
    <property type="molecule type" value="Genomic_DNA"/>
</dbReference>
<proteinExistence type="predicted"/>
<keyword evidence="1" id="KW-0472">Membrane</keyword>
<evidence type="ECO:0000256" key="1">
    <source>
        <dbReference type="SAM" id="Phobius"/>
    </source>
</evidence>
<feature type="transmembrane region" description="Helical" evidence="1">
    <location>
        <begin position="54"/>
        <end position="75"/>
    </location>
</feature>
<evidence type="ECO:0000313" key="3">
    <source>
        <dbReference type="Proteomes" id="UP000279601"/>
    </source>
</evidence>
<keyword evidence="3" id="KW-1185">Reference proteome</keyword>
<dbReference type="Proteomes" id="UP000279601">
    <property type="component" value="Segment"/>
</dbReference>
<keyword evidence="1" id="KW-1133">Transmembrane helix</keyword>